<organism evidence="7 8">
    <name type="scientific">Quercus lobata</name>
    <name type="common">Valley oak</name>
    <dbReference type="NCBI Taxonomy" id="97700"/>
    <lineage>
        <taxon>Eukaryota</taxon>
        <taxon>Viridiplantae</taxon>
        <taxon>Streptophyta</taxon>
        <taxon>Embryophyta</taxon>
        <taxon>Tracheophyta</taxon>
        <taxon>Spermatophyta</taxon>
        <taxon>Magnoliopsida</taxon>
        <taxon>eudicotyledons</taxon>
        <taxon>Gunneridae</taxon>
        <taxon>Pentapetalae</taxon>
        <taxon>rosids</taxon>
        <taxon>fabids</taxon>
        <taxon>Fagales</taxon>
        <taxon>Fagaceae</taxon>
        <taxon>Quercus</taxon>
    </lineage>
</organism>
<dbReference type="Pfam" id="PF03936">
    <property type="entry name" value="Terpene_synth_C"/>
    <property type="match status" value="1"/>
</dbReference>
<dbReference type="Proteomes" id="UP000594261">
    <property type="component" value="Chromosome 8"/>
</dbReference>
<dbReference type="PANTHER" id="PTHR31225">
    <property type="entry name" value="OS04G0344100 PROTEIN-RELATED"/>
    <property type="match status" value="1"/>
</dbReference>
<evidence type="ECO:0000259" key="6">
    <source>
        <dbReference type="Pfam" id="PF03936"/>
    </source>
</evidence>
<dbReference type="SUPFAM" id="SSF48239">
    <property type="entry name" value="Terpenoid cyclases/Protein prenyltransferases"/>
    <property type="match status" value="1"/>
</dbReference>
<dbReference type="InterPro" id="IPR034741">
    <property type="entry name" value="Terpene_cyclase-like_1_C"/>
</dbReference>
<dbReference type="GO" id="GO:0010333">
    <property type="term" value="F:terpene synthase activity"/>
    <property type="evidence" value="ECO:0007669"/>
    <property type="project" value="InterPro"/>
</dbReference>
<keyword evidence="2" id="KW-0479">Metal-binding</keyword>
<dbReference type="InParanoid" id="A0A7N2R954"/>
<dbReference type="SFLD" id="SFLDG01014">
    <property type="entry name" value="Terpene_Cyclase_Like_1_N-term"/>
    <property type="match status" value="1"/>
</dbReference>
<proteinExistence type="predicted"/>
<dbReference type="GO" id="GO:0000287">
    <property type="term" value="F:magnesium ion binding"/>
    <property type="evidence" value="ECO:0007669"/>
    <property type="project" value="InterPro"/>
</dbReference>
<evidence type="ECO:0000256" key="4">
    <source>
        <dbReference type="ARBA" id="ARBA00023239"/>
    </source>
</evidence>
<evidence type="ECO:0000313" key="8">
    <source>
        <dbReference type="Proteomes" id="UP000594261"/>
    </source>
</evidence>
<evidence type="ECO:0000256" key="1">
    <source>
        <dbReference type="ARBA" id="ARBA00001946"/>
    </source>
</evidence>
<dbReference type="EMBL" id="LRBV02000008">
    <property type="status" value="NOT_ANNOTATED_CDS"/>
    <property type="molecule type" value="Genomic_DNA"/>
</dbReference>
<dbReference type="Gramene" id="QL08p034408:mrna">
    <property type="protein sequence ID" value="QL08p034408:mrna"/>
    <property type="gene ID" value="QL08p034408"/>
</dbReference>
<dbReference type="InterPro" id="IPR008949">
    <property type="entry name" value="Isoprenoid_synthase_dom_sf"/>
</dbReference>
<dbReference type="PANTHER" id="PTHR31225:SF252">
    <property type="entry name" value="TERPENE SYNTHASE 12-RELATED"/>
    <property type="match status" value="1"/>
</dbReference>
<dbReference type="Pfam" id="PF01397">
    <property type="entry name" value="Terpene_synth"/>
    <property type="match status" value="1"/>
</dbReference>
<feature type="domain" description="Terpene synthase N-terminal" evidence="5">
    <location>
        <begin position="33"/>
        <end position="207"/>
    </location>
</feature>
<dbReference type="InterPro" id="IPR044814">
    <property type="entry name" value="Terpene_cyclase_plant_C1"/>
</dbReference>
<dbReference type="SFLD" id="SFLDG01019">
    <property type="entry name" value="Terpene_Cyclase_Like_1_C_Termi"/>
    <property type="match status" value="1"/>
</dbReference>
<dbReference type="OMA" id="KISWHAS"/>
<name>A0A7N2R954_QUELO</name>
<dbReference type="InterPro" id="IPR001906">
    <property type="entry name" value="Terpene_synth_N"/>
</dbReference>
<evidence type="ECO:0000313" key="7">
    <source>
        <dbReference type="EnsemblPlants" id="QL08p034408:mrna"/>
    </source>
</evidence>
<evidence type="ECO:0000259" key="5">
    <source>
        <dbReference type="Pfam" id="PF01397"/>
    </source>
</evidence>
<dbReference type="InterPro" id="IPR036965">
    <property type="entry name" value="Terpene_synth_N_sf"/>
</dbReference>
<dbReference type="InterPro" id="IPR008930">
    <property type="entry name" value="Terpenoid_cyclase/PrenylTrfase"/>
</dbReference>
<dbReference type="InterPro" id="IPR005630">
    <property type="entry name" value="Terpene_synthase_metal-bd"/>
</dbReference>
<keyword evidence="8" id="KW-1185">Reference proteome</keyword>
<evidence type="ECO:0000256" key="2">
    <source>
        <dbReference type="ARBA" id="ARBA00022723"/>
    </source>
</evidence>
<reference evidence="7 8" key="1">
    <citation type="journal article" date="2016" name="G3 (Bethesda)">
        <title>First Draft Assembly and Annotation of the Genome of a California Endemic Oak Quercus lobata Nee (Fagaceae).</title>
        <authorList>
            <person name="Sork V.L."/>
            <person name="Fitz-Gibbon S.T."/>
            <person name="Puiu D."/>
            <person name="Crepeau M."/>
            <person name="Gugger P.F."/>
            <person name="Sherman R."/>
            <person name="Stevens K."/>
            <person name="Langley C.H."/>
            <person name="Pellegrini M."/>
            <person name="Salzberg S.L."/>
        </authorList>
    </citation>
    <scope>NUCLEOTIDE SEQUENCE [LARGE SCALE GENOMIC DNA]</scope>
    <source>
        <strain evidence="7 8">cv. SW786</strain>
    </source>
</reference>
<dbReference type="FunFam" id="1.50.10.130:FF:000001">
    <property type="entry name" value="Isoprene synthase, chloroplastic"/>
    <property type="match status" value="1"/>
</dbReference>
<reference evidence="7" key="2">
    <citation type="submission" date="2021-01" db="UniProtKB">
        <authorList>
            <consortium name="EnsemblPlants"/>
        </authorList>
    </citation>
    <scope>IDENTIFICATION</scope>
</reference>
<dbReference type="GO" id="GO:0016102">
    <property type="term" value="P:diterpenoid biosynthetic process"/>
    <property type="evidence" value="ECO:0007669"/>
    <property type="project" value="InterPro"/>
</dbReference>
<dbReference type="SUPFAM" id="SSF48576">
    <property type="entry name" value="Terpenoid synthases"/>
    <property type="match status" value="1"/>
</dbReference>
<comment type="cofactor">
    <cofactor evidence="1">
        <name>Mg(2+)</name>
        <dbReference type="ChEBI" id="CHEBI:18420"/>
    </cofactor>
</comment>
<dbReference type="AlphaFoldDB" id="A0A7N2R954"/>
<accession>A0A7N2R954</accession>
<evidence type="ECO:0000256" key="3">
    <source>
        <dbReference type="ARBA" id="ARBA00022842"/>
    </source>
</evidence>
<feature type="domain" description="Terpene synthase metal-binding" evidence="6">
    <location>
        <begin position="264"/>
        <end position="382"/>
    </location>
</feature>
<protein>
    <submittedName>
        <fullName evidence="7">Uncharacterized protein</fullName>
    </submittedName>
</protein>
<keyword evidence="3" id="KW-0460">Magnesium</keyword>
<dbReference type="Gene3D" id="1.50.10.130">
    <property type="entry name" value="Terpene synthase, N-terminal domain"/>
    <property type="match status" value="1"/>
</dbReference>
<dbReference type="EnsemblPlants" id="QL08p034408:mrna">
    <property type="protein sequence ID" value="QL08p034408:mrna"/>
    <property type="gene ID" value="QL08p034408"/>
</dbReference>
<dbReference type="CDD" id="cd00684">
    <property type="entry name" value="Terpene_cyclase_plant_C1"/>
    <property type="match status" value="1"/>
</dbReference>
<dbReference type="SFLD" id="SFLDS00005">
    <property type="entry name" value="Isoprenoid_Synthase_Type_I"/>
    <property type="match status" value="1"/>
</dbReference>
<dbReference type="Gene3D" id="1.10.600.10">
    <property type="entry name" value="Farnesyl Diphosphate Synthase"/>
    <property type="match status" value="1"/>
</dbReference>
<keyword evidence="4" id="KW-0456">Lyase</keyword>
<sequence length="393" mass="45771">MHHHHHHQFRCLASAPTSHVQDERQSANYQPSIWSYDFVQSLKSDFVDEPYEDRVKKVEEDVRSMINNENADLVETLELIDDVQRLGLGHRFEKDIARALVKFASSKGCNERVEKSLHATALSFRLLRQHGYEVSQDVFNRFKDDSGNFKEFLRKDVKGLLSLYEASYLAFEGENLLDEALAFTRMHLKDLKRDVSKSIAEQIRHALEVPLHHRMLRLEARWYIEAYSKREDANGVLLELAKLDFNIVQSVHQTELQEMSRWWKGMGLANKLSFSRDRLMECFFWTVGMAYEPQFSHLRKGLTKVTSLITAIDDVYDVYGTLDELELFTDAVERWDISVVKNLPNCMKLSFLALYNTVNEMAYDNLKENEEDSLPYLTKAVDICSHLIVSFSE</sequence>
<dbReference type="InterPro" id="IPR050148">
    <property type="entry name" value="Terpene_synthase-like"/>
</dbReference>